<keyword evidence="2" id="KW-0472">Membrane</keyword>
<protein>
    <recommendedName>
        <fullName evidence="5">DUF4034 domain-containing protein</fullName>
    </recommendedName>
</protein>
<feature type="compositionally biased region" description="Acidic residues" evidence="1">
    <location>
        <begin position="42"/>
        <end position="51"/>
    </location>
</feature>
<gene>
    <name evidence="3" type="ORF">ETAA1_32460</name>
</gene>
<keyword evidence="4" id="KW-1185">Reference proteome</keyword>
<evidence type="ECO:0000313" key="4">
    <source>
        <dbReference type="Proteomes" id="UP000319576"/>
    </source>
</evidence>
<evidence type="ECO:0000256" key="1">
    <source>
        <dbReference type="SAM" id="MobiDB-lite"/>
    </source>
</evidence>
<proteinExistence type="predicted"/>
<evidence type="ECO:0000313" key="3">
    <source>
        <dbReference type="EMBL" id="QDU21280.1"/>
    </source>
</evidence>
<dbReference type="KEGG" id="uli:ETAA1_32460"/>
<evidence type="ECO:0008006" key="5">
    <source>
        <dbReference type="Google" id="ProtNLM"/>
    </source>
</evidence>
<name>A0A517XUU1_9BACT</name>
<reference evidence="3 4" key="1">
    <citation type="submission" date="2019-02" db="EMBL/GenBank/DDBJ databases">
        <title>Deep-cultivation of Planctomycetes and their phenomic and genomic characterization uncovers novel biology.</title>
        <authorList>
            <person name="Wiegand S."/>
            <person name="Jogler M."/>
            <person name="Boedeker C."/>
            <person name="Pinto D."/>
            <person name="Vollmers J."/>
            <person name="Rivas-Marin E."/>
            <person name="Kohn T."/>
            <person name="Peeters S.H."/>
            <person name="Heuer A."/>
            <person name="Rast P."/>
            <person name="Oberbeckmann S."/>
            <person name="Bunk B."/>
            <person name="Jeske O."/>
            <person name="Meyerdierks A."/>
            <person name="Storesund J.E."/>
            <person name="Kallscheuer N."/>
            <person name="Luecker S."/>
            <person name="Lage O.M."/>
            <person name="Pohl T."/>
            <person name="Merkel B.J."/>
            <person name="Hornburger P."/>
            <person name="Mueller R.-W."/>
            <person name="Bruemmer F."/>
            <person name="Labrenz M."/>
            <person name="Spormann A.M."/>
            <person name="Op den Camp H."/>
            <person name="Overmann J."/>
            <person name="Amann R."/>
            <person name="Jetten M.S.M."/>
            <person name="Mascher T."/>
            <person name="Medema M.H."/>
            <person name="Devos D.P."/>
            <person name="Kaster A.-K."/>
            <person name="Ovreas L."/>
            <person name="Rohde M."/>
            <person name="Galperin M.Y."/>
            <person name="Jogler C."/>
        </authorList>
    </citation>
    <scope>NUCLEOTIDE SEQUENCE [LARGE SCALE GENOMIC DNA]</scope>
    <source>
        <strain evidence="3 4">ETA_A1</strain>
    </source>
</reference>
<accession>A0A517XUU1</accession>
<feature type="transmembrane region" description="Helical" evidence="2">
    <location>
        <begin position="75"/>
        <end position="100"/>
    </location>
</feature>
<keyword evidence="2" id="KW-0812">Transmembrane</keyword>
<keyword evidence="2" id="KW-1133">Transmembrane helix</keyword>
<feature type="compositionally biased region" description="Pro residues" evidence="1">
    <location>
        <begin position="116"/>
        <end position="131"/>
    </location>
</feature>
<dbReference type="OrthoDB" id="213842at2"/>
<evidence type="ECO:0000256" key="2">
    <source>
        <dbReference type="SAM" id="Phobius"/>
    </source>
</evidence>
<feature type="region of interest" description="Disordered" evidence="1">
    <location>
        <begin position="116"/>
        <end position="141"/>
    </location>
</feature>
<dbReference type="AlphaFoldDB" id="A0A517XUU1"/>
<sequence>MPIPVECPTCLTRLRAPDAAAGVELRCPTCGGAVAVPAGPEPDIEVVEPDPQESGRSDRRRSRTRAGRSTAGRRVLPLVLVGLGAVVVVAGAAGGLVLAFRNPNAGPGVAGARLPPAAPPAVRPPALPPAPEQEDPFAPAEPDDAATLRWLDERAAEQPEPIPQDAARAASRRAARRAWYRDSLVGGFDRSKGAQAPWAGKAREALQFRADEFAAREPSGLDYRVKLSSDDALAAAIAAGCDDPLVLYLRHRLDHAAYRFPLLGQAAATLVPIVEALWASEYGGVRKAHAIQNLLTLQLPGDRDPPPPESRVWDARYWEALGRACRDPDPYTQADVVELARVREEYVMAGGGTREKAHAETAARLAEAGAPAYTRLVVTGSFLIRHAWDARGRGLADTVTPEGHRLLRRRMAEAEAALAEAHDLDPDRPEAATQMLWVCVGLGHPREEMERWFGRAMRAEPDNTPACTVKIEYLHPKWYGTDDDYLGFAWQCVRTRNVHGRLPVVPVAHVMAHHTLPRPIVFPTQLADLRAAYGRPNVWVLTRTALTVLTRADPELSKFRGLFARLACVAGRYDVARRELAGVADAAAGGFLTPRELEYYRSWAAAGILPDAADGW</sequence>
<feature type="region of interest" description="Disordered" evidence="1">
    <location>
        <begin position="38"/>
        <end position="69"/>
    </location>
</feature>
<dbReference type="RefSeq" id="WP_145240116.1">
    <property type="nucleotide sequence ID" value="NZ_CP036273.1"/>
</dbReference>
<dbReference type="EMBL" id="CP036273">
    <property type="protein sequence ID" value="QDU21280.1"/>
    <property type="molecule type" value="Genomic_DNA"/>
</dbReference>
<organism evidence="3 4">
    <name type="scientific">Urbifossiella limnaea</name>
    <dbReference type="NCBI Taxonomy" id="2528023"/>
    <lineage>
        <taxon>Bacteria</taxon>
        <taxon>Pseudomonadati</taxon>
        <taxon>Planctomycetota</taxon>
        <taxon>Planctomycetia</taxon>
        <taxon>Gemmatales</taxon>
        <taxon>Gemmataceae</taxon>
        <taxon>Urbifossiella</taxon>
    </lineage>
</organism>
<dbReference type="Proteomes" id="UP000319576">
    <property type="component" value="Chromosome"/>
</dbReference>